<organism evidence="7 8">
    <name type="scientific">Companilactobacillus kimchiensis</name>
    <dbReference type="NCBI Taxonomy" id="993692"/>
    <lineage>
        <taxon>Bacteria</taxon>
        <taxon>Bacillati</taxon>
        <taxon>Bacillota</taxon>
        <taxon>Bacilli</taxon>
        <taxon>Lactobacillales</taxon>
        <taxon>Lactobacillaceae</taxon>
        <taxon>Companilactobacillus</taxon>
    </lineage>
</organism>
<dbReference type="AlphaFoldDB" id="A0A0R2LG00"/>
<dbReference type="Proteomes" id="UP000051006">
    <property type="component" value="Unassembled WGS sequence"/>
</dbReference>
<feature type="transmembrane region" description="Helical" evidence="6">
    <location>
        <begin position="195"/>
        <end position="218"/>
    </location>
</feature>
<feature type="transmembrane region" description="Helical" evidence="6">
    <location>
        <begin position="409"/>
        <end position="428"/>
    </location>
</feature>
<feature type="transmembrane region" description="Helical" evidence="6">
    <location>
        <begin position="464"/>
        <end position="486"/>
    </location>
</feature>
<feature type="transmembrane region" description="Helical" evidence="6">
    <location>
        <begin position="21"/>
        <end position="39"/>
    </location>
</feature>
<comment type="subcellular location">
    <subcellularLocation>
        <location evidence="1">Cell membrane</location>
        <topology evidence="1">Multi-pass membrane protein</topology>
    </subcellularLocation>
</comment>
<feature type="transmembrane region" description="Helical" evidence="6">
    <location>
        <begin position="170"/>
        <end position="189"/>
    </location>
</feature>
<sequence length="517" mass="56184">MGKEGTIMATAKKKKHSFPSAYTVIIIVLILVQALTFFIPSGKYSTLEYNSGLNKFVITEASGKTTKESATQKTLDKYKIKIKVSKFKDGTIYRPAAIPNTYHEIKKPKRGVFGTINQFLTSQVQGIVDSVDIIVFILILGGVIGVVNATGAMNSGMMRLSEKLKGKQKWLIIIVTSLIALGGTTFGLAEETIAFYPILIPIFLLAGYDTLTAVAAVYLGTAIGSMSSTINPFSTVIASNAAGINFTDGMPMRILMWIASVGISIAYTIHYAEKVRKDPSKSLVADQASTDKERFLGDMDLTTKSDFTMRQKLSLIVFALGFVVMIYGVQQLGWYFTEIAVVFLAVTYVLIFTAGLKESKFVDSFVSGAGDLLGVALTVGLARSVGIVMEKSFVSDTIMHYFSNQISGMNNVLFICVLFFVYIVLGFFIQSSSGLAVLSMPIMAPLADVVGIDRSMIINAYNWGQGLIGLIAPTGLILVSLAMVKVGFDKWLKFVTKLLIMIVILILIFLTVGVLIK</sequence>
<keyword evidence="8" id="KW-1185">Reference proteome</keyword>
<dbReference type="GO" id="GO:0005886">
    <property type="term" value="C:plasma membrane"/>
    <property type="evidence" value="ECO:0007669"/>
    <property type="project" value="UniProtKB-SubCell"/>
</dbReference>
<evidence type="ECO:0000256" key="4">
    <source>
        <dbReference type="ARBA" id="ARBA00022989"/>
    </source>
</evidence>
<keyword evidence="4 6" id="KW-1133">Transmembrane helix</keyword>
<comment type="caution">
    <text evidence="7">The sequence shown here is derived from an EMBL/GenBank/DDBJ whole genome shotgun (WGS) entry which is preliminary data.</text>
</comment>
<reference evidence="7 8" key="1">
    <citation type="journal article" date="2015" name="Genome Announc.">
        <title>Expanding the biotechnology potential of lactobacilli through comparative genomics of 213 strains and associated genera.</title>
        <authorList>
            <person name="Sun Z."/>
            <person name="Harris H.M."/>
            <person name="McCann A."/>
            <person name="Guo C."/>
            <person name="Argimon S."/>
            <person name="Zhang W."/>
            <person name="Yang X."/>
            <person name="Jeffery I.B."/>
            <person name="Cooney J.C."/>
            <person name="Kagawa T.F."/>
            <person name="Liu W."/>
            <person name="Song Y."/>
            <person name="Salvetti E."/>
            <person name="Wrobel A."/>
            <person name="Rasinkangas P."/>
            <person name="Parkhill J."/>
            <person name="Rea M.C."/>
            <person name="O'Sullivan O."/>
            <person name="Ritari J."/>
            <person name="Douillard F.P."/>
            <person name="Paul Ross R."/>
            <person name="Yang R."/>
            <person name="Briner A.E."/>
            <person name="Felis G.E."/>
            <person name="de Vos W.M."/>
            <person name="Barrangou R."/>
            <person name="Klaenhammer T.R."/>
            <person name="Caufield P.W."/>
            <person name="Cui Y."/>
            <person name="Zhang H."/>
            <person name="O'Toole P.W."/>
        </authorList>
    </citation>
    <scope>NUCLEOTIDE SEQUENCE [LARGE SCALE GENOMIC DNA]</scope>
    <source>
        <strain evidence="7 8">DSM 24716</strain>
    </source>
</reference>
<keyword evidence="5 6" id="KW-0472">Membrane</keyword>
<evidence type="ECO:0000256" key="2">
    <source>
        <dbReference type="ARBA" id="ARBA00022475"/>
    </source>
</evidence>
<feature type="transmembrane region" description="Helical" evidence="6">
    <location>
        <begin position="230"/>
        <end position="248"/>
    </location>
</feature>
<protein>
    <submittedName>
        <fullName evidence="7">C4-dicarboxylate anaerobic carrier dcuC</fullName>
    </submittedName>
</protein>
<proteinExistence type="predicted"/>
<dbReference type="PANTHER" id="PTHR43652">
    <property type="entry name" value="BASIC AMINO ACID ANTIPORTER YFCC-RELATED"/>
    <property type="match status" value="1"/>
</dbReference>
<dbReference type="PATRIC" id="fig|993692.3.peg.1177"/>
<accession>A0A0R2LG00</accession>
<evidence type="ECO:0000256" key="5">
    <source>
        <dbReference type="ARBA" id="ARBA00023136"/>
    </source>
</evidence>
<dbReference type="PANTHER" id="PTHR43652:SF6">
    <property type="entry name" value="ARGININE REPRESSOR"/>
    <property type="match status" value="1"/>
</dbReference>
<evidence type="ECO:0000256" key="1">
    <source>
        <dbReference type="ARBA" id="ARBA00004651"/>
    </source>
</evidence>
<dbReference type="Pfam" id="PF03606">
    <property type="entry name" value="DcuC"/>
    <property type="match status" value="1"/>
</dbReference>
<feature type="transmembrane region" description="Helical" evidence="6">
    <location>
        <begin position="313"/>
        <end position="329"/>
    </location>
</feature>
<gene>
    <name evidence="7" type="ORF">IV57_GL001160</name>
</gene>
<evidence type="ECO:0000313" key="8">
    <source>
        <dbReference type="Proteomes" id="UP000051006"/>
    </source>
</evidence>
<feature type="transmembrane region" description="Helical" evidence="6">
    <location>
        <begin position="133"/>
        <end position="150"/>
    </location>
</feature>
<name>A0A0R2LG00_9LACO</name>
<dbReference type="InterPro" id="IPR018385">
    <property type="entry name" value="C4_dicarb_anaerob_car-like"/>
</dbReference>
<feature type="transmembrane region" description="Helical" evidence="6">
    <location>
        <begin position="368"/>
        <end position="389"/>
    </location>
</feature>
<evidence type="ECO:0000256" key="3">
    <source>
        <dbReference type="ARBA" id="ARBA00022692"/>
    </source>
</evidence>
<evidence type="ECO:0000313" key="7">
    <source>
        <dbReference type="EMBL" id="KRN98428.1"/>
    </source>
</evidence>
<keyword evidence="2" id="KW-1003">Cell membrane</keyword>
<feature type="transmembrane region" description="Helical" evidence="6">
    <location>
        <begin position="254"/>
        <end position="272"/>
    </location>
</feature>
<feature type="transmembrane region" description="Helical" evidence="6">
    <location>
        <begin position="498"/>
        <end position="516"/>
    </location>
</feature>
<dbReference type="EMBL" id="JQCF01000022">
    <property type="protein sequence ID" value="KRN98428.1"/>
    <property type="molecule type" value="Genomic_DNA"/>
</dbReference>
<keyword evidence="3 6" id="KW-0812">Transmembrane</keyword>
<evidence type="ECO:0000256" key="6">
    <source>
        <dbReference type="SAM" id="Phobius"/>
    </source>
</evidence>
<feature type="transmembrane region" description="Helical" evidence="6">
    <location>
        <begin position="335"/>
        <end position="356"/>
    </location>
</feature>
<dbReference type="InterPro" id="IPR051679">
    <property type="entry name" value="DASS-Related_Transporters"/>
</dbReference>